<reference evidence="5 6" key="1">
    <citation type="submission" date="2018-05" db="EMBL/GenBank/DDBJ databases">
        <title>Acuticoccus sediminis sp. nov., isolated from deep-sea sediment of Indian Ocean.</title>
        <authorList>
            <person name="Liu X."/>
            <person name="Lai Q."/>
            <person name="Du Y."/>
            <person name="Sun F."/>
            <person name="Zhang X."/>
            <person name="Wang S."/>
            <person name="Shao Z."/>
        </authorList>
    </citation>
    <scope>NUCLEOTIDE SEQUENCE [LARGE SCALE GENOMIC DNA]</scope>
    <source>
        <strain evidence="5 6">PTG4-2</strain>
    </source>
</reference>
<dbReference type="RefSeq" id="WP_111341395.1">
    <property type="nucleotide sequence ID" value="NZ_QHHQ01000001.1"/>
</dbReference>
<dbReference type="Gene3D" id="3.10.180.10">
    <property type="entry name" value="2,3-Dihydroxybiphenyl 1,2-Dioxygenase, domain 1"/>
    <property type="match status" value="1"/>
</dbReference>
<keyword evidence="5" id="KW-0223">Dioxygenase</keyword>
<evidence type="ECO:0000256" key="1">
    <source>
        <dbReference type="ARBA" id="ARBA00011051"/>
    </source>
</evidence>
<dbReference type="Pfam" id="PF19581">
    <property type="entry name" value="Glyoxalase_7"/>
    <property type="match status" value="1"/>
</dbReference>
<dbReference type="CDD" id="cd08349">
    <property type="entry name" value="BLMA_like"/>
    <property type="match status" value="1"/>
</dbReference>
<dbReference type="InterPro" id="IPR000335">
    <property type="entry name" value="Bleomycin-R"/>
</dbReference>
<keyword evidence="6" id="KW-1185">Reference proteome</keyword>
<dbReference type="SUPFAM" id="SSF54593">
    <property type="entry name" value="Glyoxalase/Bleomycin resistance protein/Dihydroxybiphenyl dioxygenase"/>
    <property type="match status" value="1"/>
</dbReference>
<evidence type="ECO:0000256" key="3">
    <source>
        <dbReference type="ARBA" id="ARBA00023251"/>
    </source>
</evidence>
<dbReference type="EMBL" id="QHHQ01000001">
    <property type="protein sequence ID" value="RAI03066.1"/>
    <property type="molecule type" value="Genomic_DNA"/>
</dbReference>
<feature type="domain" description="VOC" evidence="4">
    <location>
        <begin position="4"/>
        <end position="122"/>
    </location>
</feature>
<evidence type="ECO:0000313" key="6">
    <source>
        <dbReference type="Proteomes" id="UP000249590"/>
    </source>
</evidence>
<dbReference type="PROSITE" id="PS51819">
    <property type="entry name" value="VOC"/>
    <property type="match status" value="1"/>
</dbReference>
<organism evidence="5 6">
    <name type="scientific">Acuticoccus sediminis</name>
    <dbReference type="NCBI Taxonomy" id="2184697"/>
    <lineage>
        <taxon>Bacteria</taxon>
        <taxon>Pseudomonadati</taxon>
        <taxon>Pseudomonadota</taxon>
        <taxon>Alphaproteobacteria</taxon>
        <taxon>Hyphomicrobiales</taxon>
        <taxon>Amorphaceae</taxon>
        <taxon>Acuticoccus</taxon>
    </lineage>
</organism>
<dbReference type="GO" id="GO:0046677">
    <property type="term" value="P:response to antibiotic"/>
    <property type="evidence" value="ECO:0007669"/>
    <property type="project" value="UniProtKB-KW"/>
</dbReference>
<keyword evidence="3" id="KW-0046">Antibiotic resistance</keyword>
<dbReference type="AlphaFoldDB" id="A0A8B2NYV6"/>
<name>A0A8B2NYV6_9HYPH</name>
<dbReference type="Proteomes" id="UP000249590">
    <property type="component" value="Unassembled WGS sequence"/>
</dbReference>
<dbReference type="InterPro" id="IPR029068">
    <property type="entry name" value="Glyas_Bleomycin-R_OHBP_Dase"/>
</dbReference>
<evidence type="ECO:0000256" key="2">
    <source>
        <dbReference type="ARBA" id="ARBA00021572"/>
    </source>
</evidence>
<comment type="caution">
    <text evidence="5">The sequence shown here is derived from an EMBL/GenBank/DDBJ whole genome shotgun (WGS) entry which is preliminary data.</text>
</comment>
<accession>A0A8B2NYV6</accession>
<keyword evidence="5" id="KW-0560">Oxidoreductase</keyword>
<evidence type="ECO:0000313" key="5">
    <source>
        <dbReference type="EMBL" id="RAI03066.1"/>
    </source>
</evidence>
<comment type="similarity">
    <text evidence="1">Belongs to the bleomycin resistance protein family.</text>
</comment>
<gene>
    <name evidence="5" type="ORF">DLJ53_00565</name>
</gene>
<dbReference type="GO" id="GO:0051213">
    <property type="term" value="F:dioxygenase activity"/>
    <property type="evidence" value="ECO:0007669"/>
    <property type="project" value="UniProtKB-KW"/>
</dbReference>
<dbReference type="OrthoDB" id="9803104at2"/>
<evidence type="ECO:0000259" key="4">
    <source>
        <dbReference type="PROSITE" id="PS51819"/>
    </source>
</evidence>
<dbReference type="InterPro" id="IPR037523">
    <property type="entry name" value="VOC_core"/>
</dbReference>
<proteinExistence type="inferred from homology"/>
<sequence length="130" mass="14704">MSSGLQETTPVLRFYDEPATRAFYVEWLDFHVTFEHRFEEGLPLYMGIARGDAVMHLSQHHGDATPGTHIRVRTDDVHALHAELAARPYGFARPGPPQMQPWGYLELSVTDPAGNRLTFWTNPDYLPVAA</sequence>
<protein>
    <recommendedName>
        <fullName evidence="2">Bleomycin resistance protein</fullName>
    </recommendedName>
</protein>